<evidence type="ECO:0000256" key="1">
    <source>
        <dbReference type="ARBA" id="ARBA00023015"/>
    </source>
</evidence>
<protein>
    <submittedName>
        <fullName evidence="6">TetR/AcrR family transcriptional regulator</fullName>
    </submittedName>
</protein>
<dbReference type="PANTHER" id="PTHR30055">
    <property type="entry name" value="HTH-TYPE TRANSCRIPTIONAL REGULATOR RUTR"/>
    <property type="match status" value="1"/>
</dbReference>
<sequence length="217" mass="23473">MTAISTPRGRRPKHLPEGRAALLAAAIDAFSQLGYDGANLRGIARAAKVDASLVRVHFGSKEQLWRACVDTLESALEGPTERLRALSLDTARPVTDRLKEAIAIIAAHAINHPEHKQFITQHASETGERGAILHRHLVTPVYDCMEPLIVQGMQAGVVRAEHPAMYFCVLVHALHPPPGSPVLMQLIAPQVGGDAFGPALIKQVECLFFAEPNAPKD</sequence>
<dbReference type="PROSITE" id="PS50977">
    <property type="entry name" value="HTH_TETR_2"/>
    <property type="match status" value="1"/>
</dbReference>
<keyword evidence="1" id="KW-0805">Transcription regulation</keyword>
<dbReference type="InterPro" id="IPR001647">
    <property type="entry name" value="HTH_TetR"/>
</dbReference>
<dbReference type="InterPro" id="IPR050109">
    <property type="entry name" value="HTH-type_TetR-like_transc_reg"/>
</dbReference>
<evidence type="ECO:0000313" key="7">
    <source>
        <dbReference type="Proteomes" id="UP000384354"/>
    </source>
</evidence>
<evidence type="ECO:0000259" key="5">
    <source>
        <dbReference type="PROSITE" id="PS50977"/>
    </source>
</evidence>
<evidence type="ECO:0000313" key="6">
    <source>
        <dbReference type="EMBL" id="VVD91874.1"/>
    </source>
</evidence>
<name>A0A5E4TZ28_9BURK</name>
<feature type="DNA-binding region" description="H-T-H motif" evidence="4">
    <location>
        <begin position="39"/>
        <end position="58"/>
    </location>
</feature>
<dbReference type="Pfam" id="PF00440">
    <property type="entry name" value="TetR_N"/>
    <property type="match status" value="1"/>
</dbReference>
<dbReference type="OrthoDB" id="9151800at2"/>
<dbReference type="GO" id="GO:0003700">
    <property type="term" value="F:DNA-binding transcription factor activity"/>
    <property type="evidence" value="ECO:0007669"/>
    <property type="project" value="TreeGrafter"/>
</dbReference>
<proteinExistence type="predicted"/>
<evidence type="ECO:0000256" key="2">
    <source>
        <dbReference type="ARBA" id="ARBA00023125"/>
    </source>
</evidence>
<evidence type="ECO:0000256" key="4">
    <source>
        <dbReference type="PROSITE-ProRule" id="PRU00335"/>
    </source>
</evidence>
<accession>A0A5E4TZ28</accession>
<dbReference type="SUPFAM" id="SSF46689">
    <property type="entry name" value="Homeodomain-like"/>
    <property type="match status" value="1"/>
</dbReference>
<gene>
    <name evidence="6" type="ORF">PCE31106_01658</name>
</gene>
<dbReference type="SUPFAM" id="SSF48498">
    <property type="entry name" value="Tetracyclin repressor-like, C-terminal domain"/>
    <property type="match status" value="1"/>
</dbReference>
<dbReference type="PRINTS" id="PR00455">
    <property type="entry name" value="HTHTETR"/>
</dbReference>
<keyword evidence="2 4" id="KW-0238">DNA-binding</keyword>
<dbReference type="Proteomes" id="UP000384354">
    <property type="component" value="Unassembled WGS sequence"/>
</dbReference>
<feature type="domain" description="HTH tetR-type" evidence="5">
    <location>
        <begin position="16"/>
        <end position="76"/>
    </location>
</feature>
<dbReference type="RefSeq" id="WP_150562978.1">
    <property type="nucleotide sequence ID" value="NZ_CABPSL010000004.1"/>
</dbReference>
<evidence type="ECO:0000256" key="3">
    <source>
        <dbReference type="ARBA" id="ARBA00023163"/>
    </source>
</evidence>
<dbReference type="AlphaFoldDB" id="A0A5E4TZ28"/>
<dbReference type="PANTHER" id="PTHR30055:SF234">
    <property type="entry name" value="HTH-TYPE TRANSCRIPTIONAL REGULATOR BETI"/>
    <property type="match status" value="1"/>
</dbReference>
<dbReference type="GO" id="GO:0000976">
    <property type="term" value="F:transcription cis-regulatory region binding"/>
    <property type="evidence" value="ECO:0007669"/>
    <property type="project" value="TreeGrafter"/>
</dbReference>
<dbReference type="InterPro" id="IPR009057">
    <property type="entry name" value="Homeodomain-like_sf"/>
</dbReference>
<dbReference type="EMBL" id="CABPSL010000004">
    <property type="protein sequence ID" value="VVD91874.1"/>
    <property type="molecule type" value="Genomic_DNA"/>
</dbReference>
<keyword evidence="3" id="KW-0804">Transcription</keyword>
<reference evidence="6 7" key="1">
    <citation type="submission" date="2019-08" db="EMBL/GenBank/DDBJ databases">
        <authorList>
            <person name="Peeters C."/>
        </authorList>
    </citation>
    <scope>NUCLEOTIDE SEQUENCE [LARGE SCALE GENOMIC DNA]</scope>
    <source>
        <strain evidence="6 7">LMG 31106</strain>
    </source>
</reference>
<organism evidence="6 7">
    <name type="scientific">Pandoraea cepalis</name>
    <dbReference type="NCBI Taxonomy" id="2508294"/>
    <lineage>
        <taxon>Bacteria</taxon>
        <taxon>Pseudomonadati</taxon>
        <taxon>Pseudomonadota</taxon>
        <taxon>Betaproteobacteria</taxon>
        <taxon>Burkholderiales</taxon>
        <taxon>Burkholderiaceae</taxon>
        <taxon>Pandoraea</taxon>
    </lineage>
</organism>
<dbReference type="InterPro" id="IPR036271">
    <property type="entry name" value="Tet_transcr_reg_TetR-rel_C_sf"/>
</dbReference>
<dbReference type="Gene3D" id="1.10.357.10">
    <property type="entry name" value="Tetracycline Repressor, domain 2"/>
    <property type="match status" value="1"/>
</dbReference>